<keyword evidence="4" id="KW-1185">Reference proteome</keyword>
<dbReference type="Proteomes" id="UP000784880">
    <property type="component" value="Unassembled WGS sequence"/>
</dbReference>
<dbReference type="NCBIfam" id="TIGR02909">
    <property type="entry name" value="spore_YkwD"/>
    <property type="match status" value="1"/>
</dbReference>
<dbReference type="InterPro" id="IPR014044">
    <property type="entry name" value="CAP_dom"/>
</dbReference>
<gene>
    <name evidence="3" type="ORF">KS419_23630</name>
</gene>
<feature type="compositionally biased region" description="Low complexity" evidence="1">
    <location>
        <begin position="70"/>
        <end position="103"/>
    </location>
</feature>
<feature type="region of interest" description="Disordered" evidence="1">
    <location>
        <begin position="37"/>
        <end position="111"/>
    </location>
</feature>
<sequence>MDNDDDSISSDSTAIPSEQYPETKAVKIQEAKYKFVVDGQQNSNWKQHLKNKWGGGTKEQQGTSPEQGSQQEQAPTEQEAPPQEEQQVETTPQQETDQQTSPQGEAGISDYERKVIELTNVERRNNGLPDFEADAQLSSVARAKSKDMQENNYFSHTSPTYGSPFDMMRDFGVSYKTAGENIAQGQQTPEQVVQSWMNSEGHRKNILSSDFTHLGVGYDQNGHHWTQMFISK</sequence>
<organism evidence="3 4">
    <name type="scientific">Evansella tamaricis</name>
    <dbReference type="NCBI Taxonomy" id="2069301"/>
    <lineage>
        <taxon>Bacteria</taxon>
        <taxon>Bacillati</taxon>
        <taxon>Bacillota</taxon>
        <taxon>Bacilli</taxon>
        <taxon>Bacillales</taxon>
        <taxon>Bacillaceae</taxon>
        <taxon>Evansella</taxon>
    </lineage>
</organism>
<dbReference type="InterPro" id="IPR014258">
    <property type="entry name" value="CAP_domain_YkwD-like"/>
</dbReference>
<dbReference type="EMBL" id="JAHQCS010000184">
    <property type="protein sequence ID" value="MBU9714741.1"/>
    <property type="molecule type" value="Genomic_DNA"/>
</dbReference>
<dbReference type="Pfam" id="PF00188">
    <property type="entry name" value="CAP"/>
    <property type="match status" value="1"/>
</dbReference>
<reference evidence="3 4" key="1">
    <citation type="submission" date="2021-06" db="EMBL/GenBank/DDBJ databases">
        <title>Bacillus sp. RD4P76, an endophyte from a halophyte.</title>
        <authorList>
            <person name="Sun J.-Q."/>
        </authorList>
    </citation>
    <scope>NUCLEOTIDE SEQUENCE [LARGE SCALE GENOMIC DNA]</scope>
    <source>
        <strain evidence="3 4">CGMCC 1.15917</strain>
    </source>
</reference>
<proteinExistence type="predicted"/>
<protein>
    <submittedName>
        <fullName evidence="3">SCP-like extracellular protein</fullName>
    </submittedName>
</protein>
<name>A0ABS6JM43_9BACI</name>
<evidence type="ECO:0000259" key="2">
    <source>
        <dbReference type="Pfam" id="PF00188"/>
    </source>
</evidence>
<evidence type="ECO:0000313" key="3">
    <source>
        <dbReference type="EMBL" id="MBU9714741.1"/>
    </source>
</evidence>
<comment type="caution">
    <text evidence="3">The sequence shown here is derived from an EMBL/GenBank/DDBJ whole genome shotgun (WGS) entry which is preliminary data.</text>
</comment>
<dbReference type="CDD" id="cd05379">
    <property type="entry name" value="CAP_bacterial"/>
    <property type="match status" value="1"/>
</dbReference>
<dbReference type="PANTHER" id="PTHR31157">
    <property type="entry name" value="SCP DOMAIN-CONTAINING PROTEIN"/>
    <property type="match status" value="1"/>
</dbReference>
<evidence type="ECO:0000256" key="1">
    <source>
        <dbReference type="SAM" id="MobiDB-lite"/>
    </source>
</evidence>
<accession>A0ABS6JM43</accession>
<dbReference type="PANTHER" id="PTHR31157:SF1">
    <property type="entry name" value="SCP DOMAIN-CONTAINING PROTEIN"/>
    <property type="match status" value="1"/>
</dbReference>
<feature type="region of interest" description="Disordered" evidence="1">
    <location>
        <begin position="1"/>
        <end position="23"/>
    </location>
</feature>
<feature type="compositionally biased region" description="Polar residues" evidence="1">
    <location>
        <begin position="58"/>
        <end position="69"/>
    </location>
</feature>
<feature type="domain" description="SCP" evidence="2">
    <location>
        <begin position="117"/>
        <end position="228"/>
    </location>
</feature>
<evidence type="ECO:0000313" key="4">
    <source>
        <dbReference type="Proteomes" id="UP000784880"/>
    </source>
</evidence>